<name>A0A9P9A8D7_9PEZI</name>
<proteinExistence type="predicted"/>
<comment type="caution">
    <text evidence="2">The sequence shown here is derived from an EMBL/GenBank/DDBJ whole genome shotgun (WGS) entry which is preliminary data.</text>
</comment>
<evidence type="ECO:0000313" key="3">
    <source>
        <dbReference type="Proteomes" id="UP000770015"/>
    </source>
</evidence>
<gene>
    <name evidence="2" type="ORF">F5X68DRAFT_214099</name>
</gene>
<dbReference type="EMBL" id="JAGSXJ010000024">
    <property type="protein sequence ID" value="KAH6676159.1"/>
    <property type="molecule type" value="Genomic_DNA"/>
</dbReference>
<keyword evidence="1" id="KW-0732">Signal</keyword>
<organism evidence="2 3">
    <name type="scientific">Plectosphaerella plurivora</name>
    <dbReference type="NCBI Taxonomy" id="936078"/>
    <lineage>
        <taxon>Eukaryota</taxon>
        <taxon>Fungi</taxon>
        <taxon>Dikarya</taxon>
        <taxon>Ascomycota</taxon>
        <taxon>Pezizomycotina</taxon>
        <taxon>Sordariomycetes</taxon>
        <taxon>Hypocreomycetidae</taxon>
        <taxon>Glomerellales</taxon>
        <taxon>Plectosphaerellaceae</taxon>
        <taxon>Plectosphaerella</taxon>
    </lineage>
</organism>
<protein>
    <submittedName>
        <fullName evidence="2">Uncharacterized protein</fullName>
    </submittedName>
</protein>
<evidence type="ECO:0000256" key="1">
    <source>
        <dbReference type="SAM" id="SignalP"/>
    </source>
</evidence>
<dbReference type="Proteomes" id="UP000770015">
    <property type="component" value="Unassembled WGS sequence"/>
</dbReference>
<reference evidence="2" key="1">
    <citation type="journal article" date="2021" name="Nat. Commun.">
        <title>Genetic determinants of endophytism in the Arabidopsis root mycobiome.</title>
        <authorList>
            <person name="Mesny F."/>
            <person name="Miyauchi S."/>
            <person name="Thiergart T."/>
            <person name="Pickel B."/>
            <person name="Atanasova L."/>
            <person name="Karlsson M."/>
            <person name="Huettel B."/>
            <person name="Barry K.W."/>
            <person name="Haridas S."/>
            <person name="Chen C."/>
            <person name="Bauer D."/>
            <person name="Andreopoulos W."/>
            <person name="Pangilinan J."/>
            <person name="LaButti K."/>
            <person name="Riley R."/>
            <person name="Lipzen A."/>
            <person name="Clum A."/>
            <person name="Drula E."/>
            <person name="Henrissat B."/>
            <person name="Kohler A."/>
            <person name="Grigoriev I.V."/>
            <person name="Martin F.M."/>
            <person name="Hacquard S."/>
        </authorList>
    </citation>
    <scope>NUCLEOTIDE SEQUENCE</scope>
    <source>
        <strain evidence="2">MPI-SDFR-AT-0117</strain>
    </source>
</reference>
<feature type="signal peptide" evidence="1">
    <location>
        <begin position="1"/>
        <end position="19"/>
    </location>
</feature>
<sequence>MSGMDMFLALRMLLADADARETRFWSWSLNKANEKIATSVDDQKRNFIETKGGFRTYLSGVRERIQKRAGNARRDAEAAG</sequence>
<dbReference type="AlphaFoldDB" id="A0A9P9A8D7"/>
<accession>A0A9P9A8D7</accession>
<feature type="chain" id="PRO_5040447919" evidence="1">
    <location>
        <begin position="20"/>
        <end position="80"/>
    </location>
</feature>
<evidence type="ECO:0000313" key="2">
    <source>
        <dbReference type="EMBL" id="KAH6676159.1"/>
    </source>
</evidence>
<keyword evidence="3" id="KW-1185">Reference proteome</keyword>